<evidence type="ECO:0000259" key="15">
    <source>
        <dbReference type="Pfam" id="PF01207"/>
    </source>
</evidence>
<dbReference type="InterPro" id="IPR035587">
    <property type="entry name" value="DUS-like_FMN-bd"/>
</dbReference>
<accession>A0A0R2JNZ3</accession>
<evidence type="ECO:0000256" key="13">
    <source>
        <dbReference type="PIRSR" id="PIRSR006621-1"/>
    </source>
</evidence>
<dbReference type="Pfam" id="PF01207">
    <property type="entry name" value="Dus"/>
    <property type="match status" value="1"/>
</dbReference>
<feature type="binding site" evidence="14">
    <location>
        <position position="160"/>
    </location>
    <ligand>
        <name>FMN</name>
        <dbReference type="ChEBI" id="CHEBI:58210"/>
    </ligand>
</feature>
<dbReference type="OrthoDB" id="9764501at2"/>
<dbReference type="SUPFAM" id="SSF51395">
    <property type="entry name" value="FMN-linked oxidoreductases"/>
    <property type="match status" value="1"/>
</dbReference>
<feature type="binding site" evidence="14">
    <location>
        <position position="92"/>
    </location>
    <ligand>
        <name>FMN</name>
        <dbReference type="ChEBI" id="CHEBI:58210"/>
    </ligand>
</feature>
<keyword evidence="9 12" id="KW-0560">Oxidoreductase</keyword>
<dbReference type="InterPro" id="IPR018517">
    <property type="entry name" value="tRNA_hU_synthase_CS"/>
</dbReference>
<keyword evidence="4 12" id="KW-0285">Flavoprotein</keyword>
<comment type="cofactor">
    <cofactor evidence="1 12 14">
        <name>FMN</name>
        <dbReference type="ChEBI" id="CHEBI:58210"/>
    </cofactor>
</comment>
<evidence type="ECO:0000313" key="17">
    <source>
        <dbReference type="Proteomes" id="UP000051491"/>
    </source>
</evidence>
<dbReference type="InterPro" id="IPR013785">
    <property type="entry name" value="Aldolase_TIM"/>
</dbReference>
<evidence type="ECO:0000256" key="2">
    <source>
        <dbReference type="ARBA" id="ARBA00002790"/>
    </source>
</evidence>
<feature type="active site" description="Proton donor" evidence="13">
    <location>
        <position position="122"/>
    </location>
</feature>
<dbReference type="PATRIC" id="fig|89059.3.peg.531"/>
<evidence type="ECO:0000256" key="5">
    <source>
        <dbReference type="ARBA" id="ARBA00022643"/>
    </source>
</evidence>
<evidence type="ECO:0000256" key="4">
    <source>
        <dbReference type="ARBA" id="ARBA00022630"/>
    </source>
</evidence>
<evidence type="ECO:0000256" key="3">
    <source>
        <dbReference type="ARBA" id="ARBA00022555"/>
    </source>
</evidence>
<comment type="catalytic activity">
    <reaction evidence="10">
        <text>a 5,6-dihydrouridine in tRNA + NADP(+) = a uridine in tRNA + NADPH + H(+)</text>
        <dbReference type="Rhea" id="RHEA:23624"/>
        <dbReference type="Rhea" id="RHEA-COMP:13339"/>
        <dbReference type="Rhea" id="RHEA-COMP:13887"/>
        <dbReference type="ChEBI" id="CHEBI:15378"/>
        <dbReference type="ChEBI" id="CHEBI:57783"/>
        <dbReference type="ChEBI" id="CHEBI:58349"/>
        <dbReference type="ChEBI" id="CHEBI:65315"/>
        <dbReference type="ChEBI" id="CHEBI:74443"/>
    </reaction>
</comment>
<dbReference type="AlphaFoldDB" id="A0A0R2JNZ3"/>
<organism evidence="16 17">
    <name type="scientific">Ligilactobacillus acidipiscis</name>
    <dbReference type="NCBI Taxonomy" id="89059"/>
    <lineage>
        <taxon>Bacteria</taxon>
        <taxon>Bacillati</taxon>
        <taxon>Bacillota</taxon>
        <taxon>Bacilli</taxon>
        <taxon>Lactobacillales</taxon>
        <taxon>Lactobacillaceae</taxon>
        <taxon>Ligilactobacillus</taxon>
    </lineage>
</organism>
<keyword evidence="6 12" id="KW-0819">tRNA processing</keyword>
<evidence type="ECO:0000256" key="12">
    <source>
        <dbReference type="PIRNR" id="PIRNR006621"/>
    </source>
</evidence>
<evidence type="ECO:0000256" key="8">
    <source>
        <dbReference type="ARBA" id="ARBA00022884"/>
    </source>
</evidence>
<evidence type="ECO:0000256" key="11">
    <source>
        <dbReference type="ARBA" id="ARBA00048802"/>
    </source>
</evidence>
<dbReference type="EMBL" id="JQBK01000147">
    <property type="protein sequence ID" value="KRN78879.1"/>
    <property type="molecule type" value="Genomic_DNA"/>
</dbReference>
<feature type="binding site" evidence="14">
    <location>
        <begin position="250"/>
        <end position="251"/>
    </location>
    <ligand>
        <name>FMN</name>
        <dbReference type="ChEBI" id="CHEBI:58210"/>
    </ligand>
</feature>
<feature type="binding site" evidence="14">
    <location>
        <position position="189"/>
    </location>
    <ligand>
        <name>FMN</name>
        <dbReference type="ChEBI" id="CHEBI:58210"/>
    </ligand>
</feature>
<evidence type="ECO:0000313" key="16">
    <source>
        <dbReference type="EMBL" id="KRN78879.1"/>
    </source>
</evidence>
<dbReference type="GO" id="GO:0000049">
    <property type="term" value="F:tRNA binding"/>
    <property type="evidence" value="ECO:0007669"/>
    <property type="project" value="UniProtKB-KW"/>
</dbReference>
<protein>
    <recommendedName>
        <fullName evidence="12">tRNA-dihydrouridine synthase</fullName>
        <ecNumber evidence="12">1.3.1.-</ecNumber>
    </recommendedName>
</protein>
<name>A0A0R2JNZ3_9LACO</name>
<sequence>MVQVKSAYWQNVVDETQKHPAVPGLDKIPFFSMAPMEAVTDSVFRRVVAHAGGPDVYFTEFTNARSITHPKAKFTAQARLHVAKDEKMPVAQIWGNRGIDFETASRDLKEHGYQAIDINMGCPSGTIIKNGGGCDMIRHFDDAATVIASAKTSGLPISVKTRLGFNELDTFETWIPFLLKQDIPLLTVHVRSRKEMSKVPAHYEYIDRLVQLRDELAPHTLLQINGDVKDRTAGLELVRLHPGVDGVMIGRGIFENPFAFEETPKEHTLEETLSLLRMQLDLYDKFNADYGPLNFKKLRRFFKIYVRHFNYASDLRIALMDTKNTTQARELLDKFDQQWTAQKAADTIAITQDR</sequence>
<keyword evidence="7" id="KW-0521">NADP</keyword>
<dbReference type="Gene3D" id="1.10.1200.80">
    <property type="entry name" value="Putative flavin oxidoreducatase, domain 2"/>
    <property type="match status" value="1"/>
</dbReference>
<keyword evidence="8" id="KW-0694">RNA-binding</keyword>
<dbReference type="GO" id="GO:0017150">
    <property type="term" value="F:tRNA dihydrouridine synthase activity"/>
    <property type="evidence" value="ECO:0007669"/>
    <property type="project" value="InterPro"/>
</dbReference>
<evidence type="ECO:0000256" key="14">
    <source>
        <dbReference type="PIRSR" id="PIRSR006621-2"/>
    </source>
</evidence>
<comment type="similarity">
    <text evidence="12">Belongs to the dus family.</text>
</comment>
<keyword evidence="14" id="KW-0547">Nucleotide-binding</keyword>
<dbReference type="Gene3D" id="3.20.20.70">
    <property type="entry name" value="Aldolase class I"/>
    <property type="match status" value="1"/>
</dbReference>
<dbReference type="InterPro" id="IPR024036">
    <property type="entry name" value="tRNA-dHydroUridine_Synthase_C"/>
</dbReference>
<evidence type="ECO:0000256" key="6">
    <source>
        <dbReference type="ARBA" id="ARBA00022694"/>
    </source>
</evidence>
<evidence type="ECO:0000256" key="9">
    <source>
        <dbReference type="ARBA" id="ARBA00023002"/>
    </source>
</evidence>
<comment type="function">
    <text evidence="2 12">Catalyzes the synthesis of 5,6-dihydrouridine (D), a modified base found in the D-loop of most tRNAs, via the reduction of the C5-C6 double bond in target uridines.</text>
</comment>
<dbReference type="PANTHER" id="PTHR45846:SF1">
    <property type="entry name" value="TRNA-DIHYDROURIDINE(47) SYNTHASE [NAD(P)(+)]-LIKE"/>
    <property type="match status" value="1"/>
</dbReference>
<feature type="domain" description="DUS-like FMN-binding" evidence="15">
    <location>
        <begin position="33"/>
        <end position="335"/>
    </location>
</feature>
<evidence type="ECO:0000256" key="10">
    <source>
        <dbReference type="ARBA" id="ARBA00048205"/>
    </source>
</evidence>
<dbReference type="EC" id="1.3.1.-" evidence="12"/>
<dbReference type="STRING" id="89059.LAC1533_0608"/>
<evidence type="ECO:0000256" key="1">
    <source>
        <dbReference type="ARBA" id="ARBA00001917"/>
    </source>
</evidence>
<keyword evidence="3" id="KW-0820">tRNA-binding</keyword>
<gene>
    <name evidence="16" type="ORF">IV43_GL000516</name>
</gene>
<dbReference type="PIRSF" id="PIRSF006621">
    <property type="entry name" value="Dus"/>
    <property type="match status" value="1"/>
</dbReference>
<evidence type="ECO:0000256" key="7">
    <source>
        <dbReference type="ARBA" id="ARBA00022857"/>
    </source>
</evidence>
<proteinExistence type="inferred from homology"/>
<comment type="catalytic activity">
    <reaction evidence="11">
        <text>a 5,6-dihydrouridine in tRNA + NAD(+) = a uridine in tRNA + NADH + H(+)</text>
        <dbReference type="Rhea" id="RHEA:54452"/>
        <dbReference type="Rhea" id="RHEA-COMP:13339"/>
        <dbReference type="Rhea" id="RHEA-COMP:13887"/>
        <dbReference type="ChEBI" id="CHEBI:15378"/>
        <dbReference type="ChEBI" id="CHEBI:57540"/>
        <dbReference type="ChEBI" id="CHEBI:57945"/>
        <dbReference type="ChEBI" id="CHEBI:65315"/>
        <dbReference type="ChEBI" id="CHEBI:74443"/>
    </reaction>
</comment>
<dbReference type="RefSeq" id="WP_010497361.1">
    <property type="nucleotide sequence ID" value="NZ_JQBK01000147.1"/>
</dbReference>
<dbReference type="PANTHER" id="PTHR45846">
    <property type="entry name" value="TRNA-DIHYDROURIDINE(47) SYNTHASE [NAD(P)(+)]-LIKE"/>
    <property type="match status" value="1"/>
</dbReference>
<reference evidence="16 17" key="1">
    <citation type="journal article" date="2015" name="Genome Announc.">
        <title>Expanding the biotechnology potential of lactobacilli through comparative genomics of 213 strains and associated genera.</title>
        <authorList>
            <person name="Sun Z."/>
            <person name="Harris H.M."/>
            <person name="McCann A."/>
            <person name="Guo C."/>
            <person name="Argimon S."/>
            <person name="Zhang W."/>
            <person name="Yang X."/>
            <person name="Jeffery I.B."/>
            <person name="Cooney J.C."/>
            <person name="Kagawa T.F."/>
            <person name="Liu W."/>
            <person name="Song Y."/>
            <person name="Salvetti E."/>
            <person name="Wrobel A."/>
            <person name="Rasinkangas P."/>
            <person name="Parkhill J."/>
            <person name="Rea M.C."/>
            <person name="O'Sullivan O."/>
            <person name="Ritari J."/>
            <person name="Douillard F.P."/>
            <person name="Paul Ross R."/>
            <person name="Yang R."/>
            <person name="Briner A.E."/>
            <person name="Felis G.E."/>
            <person name="de Vos W.M."/>
            <person name="Barrangou R."/>
            <person name="Klaenhammer T.R."/>
            <person name="Caufield P.W."/>
            <person name="Cui Y."/>
            <person name="Zhang H."/>
            <person name="O'Toole P.W."/>
        </authorList>
    </citation>
    <scope>NUCLEOTIDE SEQUENCE [LARGE SCALE GENOMIC DNA]</scope>
    <source>
        <strain evidence="16 17">DSM 15353</strain>
    </source>
</reference>
<keyword evidence="5 12" id="KW-0288">FMN</keyword>
<comment type="caution">
    <text evidence="16">The sequence shown here is derived from an EMBL/GenBank/DDBJ whole genome shotgun (WGS) entry which is preliminary data.</text>
</comment>
<dbReference type="GO" id="GO:0050660">
    <property type="term" value="F:flavin adenine dinucleotide binding"/>
    <property type="evidence" value="ECO:0007669"/>
    <property type="project" value="InterPro"/>
</dbReference>
<dbReference type="CDD" id="cd02801">
    <property type="entry name" value="DUS_like_FMN"/>
    <property type="match status" value="1"/>
</dbReference>
<dbReference type="Proteomes" id="UP000051491">
    <property type="component" value="Unassembled WGS sequence"/>
</dbReference>
<dbReference type="InterPro" id="IPR001269">
    <property type="entry name" value="DUS_fam"/>
</dbReference>
<dbReference type="PROSITE" id="PS01136">
    <property type="entry name" value="UPF0034"/>
    <property type="match status" value="1"/>
</dbReference>